<keyword evidence="4" id="KW-1185">Reference proteome</keyword>
<feature type="transmembrane region" description="Helical" evidence="1">
    <location>
        <begin position="137"/>
        <end position="156"/>
    </location>
</feature>
<keyword evidence="1" id="KW-0472">Membrane</keyword>
<feature type="transmembrane region" description="Helical" evidence="1">
    <location>
        <begin position="83"/>
        <end position="104"/>
    </location>
</feature>
<organism evidence="3 4">
    <name type="scientific">Mesorhizobium retamae</name>
    <dbReference type="NCBI Taxonomy" id="2912854"/>
    <lineage>
        <taxon>Bacteria</taxon>
        <taxon>Pseudomonadati</taxon>
        <taxon>Pseudomonadota</taxon>
        <taxon>Alphaproteobacteria</taxon>
        <taxon>Hyphomicrobiales</taxon>
        <taxon>Phyllobacteriaceae</taxon>
        <taxon>Mesorhizobium</taxon>
    </lineage>
</organism>
<dbReference type="InterPro" id="IPR000620">
    <property type="entry name" value="EamA_dom"/>
</dbReference>
<reference evidence="3 4" key="1">
    <citation type="submission" date="2022-02" db="EMBL/GenBank/DDBJ databases">
        <title>Draft genome sequence of Mezorhizobium retamae strain IRAMC:0171 isolated from Retama raetam nodules.</title>
        <authorList>
            <person name="Bengaied R."/>
            <person name="Sbissi I."/>
            <person name="Huber K."/>
            <person name="Ghodbane F."/>
            <person name="Nouioui I."/>
            <person name="Tarhouni M."/>
            <person name="Gtari M."/>
        </authorList>
    </citation>
    <scope>NUCLEOTIDE SEQUENCE [LARGE SCALE GENOMIC DNA]</scope>
    <source>
        <strain evidence="3 4">IRAMC:0171</strain>
    </source>
</reference>
<feature type="transmembrane region" description="Helical" evidence="1">
    <location>
        <begin position="26"/>
        <end position="45"/>
    </location>
</feature>
<evidence type="ECO:0000259" key="2">
    <source>
        <dbReference type="Pfam" id="PF00892"/>
    </source>
</evidence>
<protein>
    <submittedName>
        <fullName evidence="3">DMT family transporter</fullName>
    </submittedName>
</protein>
<feature type="transmembrane region" description="Helical" evidence="1">
    <location>
        <begin position="197"/>
        <end position="214"/>
    </location>
</feature>
<feature type="transmembrane region" description="Helical" evidence="1">
    <location>
        <begin position="111"/>
        <end position="131"/>
    </location>
</feature>
<feature type="transmembrane region" description="Helical" evidence="1">
    <location>
        <begin position="168"/>
        <end position="185"/>
    </location>
</feature>
<feature type="domain" description="EamA" evidence="2">
    <location>
        <begin position="2"/>
        <end position="127"/>
    </location>
</feature>
<name>A0ABS9QDA8_9HYPH</name>
<keyword evidence="1" id="KW-0812">Transmembrane</keyword>
<feature type="transmembrane region" description="Helical" evidence="1">
    <location>
        <begin position="226"/>
        <end position="245"/>
    </location>
</feature>
<keyword evidence="1" id="KW-1133">Transmembrane helix</keyword>
<gene>
    <name evidence="3" type="ORF">L4923_10240</name>
</gene>
<dbReference type="EMBL" id="JAKREW010000007">
    <property type="protein sequence ID" value="MCG7505392.1"/>
    <property type="molecule type" value="Genomic_DNA"/>
</dbReference>
<feature type="transmembrane region" description="Helical" evidence="1">
    <location>
        <begin position="251"/>
        <end position="272"/>
    </location>
</feature>
<evidence type="ECO:0000313" key="3">
    <source>
        <dbReference type="EMBL" id="MCG7505392.1"/>
    </source>
</evidence>
<dbReference type="InterPro" id="IPR037185">
    <property type="entry name" value="EmrE-like"/>
</dbReference>
<dbReference type="PANTHER" id="PTHR22911">
    <property type="entry name" value="ACYL-MALONYL CONDENSING ENZYME-RELATED"/>
    <property type="match status" value="1"/>
</dbReference>
<dbReference type="PANTHER" id="PTHR22911:SF76">
    <property type="entry name" value="EAMA DOMAIN-CONTAINING PROTEIN"/>
    <property type="match status" value="1"/>
</dbReference>
<accession>A0ABS9QDA8</accession>
<evidence type="ECO:0000313" key="4">
    <source>
        <dbReference type="Proteomes" id="UP001201701"/>
    </source>
</evidence>
<comment type="caution">
    <text evidence="3">The sequence shown here is derived from an EMBL/GenBank/DDBJ whole genome shotgun (WGS) entry which is preliminary data.</text>
</comment>
<dbReference type="SUPFAM" id="SSF103481">
    <property type="entry name" value="Multidrug resistance efflux transporter EmrE"/>
    <property type="match status" value="2"/>
</dbReference>
<proteinExistence type="predicted"/>
<feature type="transmembrane region" description="Helical" evidence="1">
    <location>
        <begin position="57"/>
        <end position="77"/>
    </location>
</feature>
<dbReference type="Proteomes" id="UP001201701">
    <property type="component" value="Unassembled WGS sequence"/>
</dbReference>
<sequence>MSAGVIWSFGAVLVRGTTTLDVWQYLGWRSIGLIAMLWVLAVLRGQNLPRATLRQAGIGWMAAVGLFFSSLMIIVALKTTSVANAVFLSSTGPVIALVLSGIVFSDRPTAGIVASALAALSGIGIMVLGDAGNGSSIGNIAAVASAAGFAVYSLCLRAQPGKDWSTSLWAHGWMCLLVCIVMAALKGPLFQGGWERAVPAFHGAIIIGVGLLLFNRASRMVSAVNLAIIAQTETVLAPVWGWALLAELPPMPSLVGGAVILIGVIGAGLATVRLATTIPPVVSP</sequence>
<evidence type="ECO:0000256" key="1">
    <source>
        <dbReference type="SAM" id="Phobius"/>
    </source>
</evidence>
<feature type="domain" description="EamA" evidence="2">
    <location>
        <begin position="137"/>
        <end position="266"/>
    </location>
</feature>
<dbReference type="Pfam" id="PF00892">
    <property type="entry name" value="EamA"/>
    <property type="match status" value="2"/>
</dbReference>